<sequence length="106" mass="11966">MPQISHRRYLRRPETNRRRRAPVARRRNAIAVDLQRDESKQSKPSISVGSPRPARPRRYGAGAGRAADRVGIMKRVRSFSCLHEHRKLDGTKSHTGTPEAGDSPCN</sequence>
<protein>
    <submittedName>
        <fullName evidence="2">Uncharacterized protein</fullName>
    </submittedName>
</protein>
<evidence type="ECO:0000256" key="1">
    <source>
        <dbReference type="SAM" id="MobiDB-lite"/>
    </source>
</evidence>
<feature type="compositionally biased region" description="Basic residues" evidence="1">
    <location>
        <begin position="17"/>
        <end position="28"/>
    </location>
</feature>
<feature type="compositionally biased region" description="Basic and acidic residues" evidence="1">
    <location>
        <begin position="83"/>
        <end position="92"/>
    </location>
</feature>
<reference evidence="2 3" key="1">
    <citation type="journal article" date="2019" name="Commun. Biol.">
        <title>The bagworm genome reveals a unique fibroin gene that provides high tensile strength.</title>
        <authorList>
            <person name="Kono N."/>
            <person name="Nakamura H."/>
            <person name="Ohtoshi R."/>
            <person name="Tomita M."/>
            <person name="Numata K."/>
            <person name="Arakawa K."/>
        </authorList>
    </citation>
    <scope>NUCLEOTIDE SEQUENCE [LARGE SCALE GENOMIC DNA]</scope>
</reference>
<comment type="caution">
    <text evidence="2">The sequence shown here is derived from an EMBL/GenBank/DDBJ whole genome shotgun (WGS) entry which is preliminary data.</text>
</comment>
<keyword evidence="3" id="KW-1185">Reference proteome</keyword>
<evidence type="ECO:0000313" key="2">
    <source>
        <dbReference type="EMBL" id="GBP53493.1"/>
    </source>
</evidence>
<dbReference type="AlphaFoldDB" id="A0A4C1WRA8"/>
<name>A0A4C1WRA8_EUMVA</name>
<feature type="region of interest" description="Disordered" evidence="1">
    <location>
        <begin position="83"/>
        <end position="106"/>
    </location>
</feature>
<feature type="region of interest" description="Disordered" evidence="1">
    <location>
        <begin position="1"/>
        <end position="66"/>
    </location>
</feature>
<organism evidence="2 3">
    <name type="scientific">Eumeta variegata</name>
    <name type="common">Bagworm moth</name>
    <name type="synonym">Eumeta japonica</name>
    <dbReference type="NCBI Taxonomy" id="151549"/>
    <lineage>
        <taxon>Eukaryota</taxon>
        <taxon>Metazoa</taxon>
        <taxon>Ecdysozoa</taxon>
        <taxon>Arthropoda</taxon>
        <taxon>Hexapoda</taxon>
        <taxon>Insecta</taxon>
        <taxon>Pterygota</taxon>
        <taxon>Neoptera</taxon>
        <taxon>Endopterygota</taxon>
        <taxon>Lepidoptera</taxon>
        <taxon>Glossata</taxon>
        <taxon>Ditrysia</taxon>
        <taxon>Tineoidea</taxon>
        <taxon>Psychidae</taxon>
        <taxon>Oiketicinae</taxon>
        <taxon>Eumeta</taxon>
    </lineage>
</organism>
<proteinExistence type="predicted"/>
<feature type="compositionally biased region" description="Basic residues" evidence="1">
    <location>
        <begin position="1"/>
        <end position="10"/>
    </location>
</feature>
<evidence type="ECO:0000313" key="3">
    <source>
        <dbReference type="Proteomes" id="UP000299102"/>
    </source>
</evidence>
<dbReference type="EMBL" id="BGZK01000626">
    <property type="protein sequence ID" value="GBP53493.1"/>
    <property type="molecule type" value="Genomic_DNA"/>
</dbReference>
<dbReference type="Proteomes" id="UP000299102">
    <property type="component" value="Unassembled WGS sequence"/>
</dbReference>
<accession>A0A4C1WRA8</accession>
<gene>
    <name evidence="2" type="ORF">EVAR_49680_1</name>
</gene>